<evidence type="ECO:0000313" key="8">
    <source>
        <dbReference type="EMBL" id="CCO07756.1"/>
    </source>
</evidence>
<evidence type="ECO:0000256" key="2">
    <source>
        <dbReference type="ARBA" id="ARBA00022884"/>
    </source>
</evidence>
<dbReference type="PIRSF" id="PIRSF005054">
    <property type="entry name" value="PF1131"/>
    <property type="match status" value="1"/>
</dbReference>
<dbReference type="STRING" id="1121428.DESHY_140010"/>
<comment type="function">
    <text evidence="4">CRISPR (clustered regularly interspaced short palindromic repeat), is an adaptive immune system that provides protection against mobile genetic elements (viruses, transposable elements and conjugative plasmids). CRISPR clusters contain sequences complementary to antecedent mobile elements and target invading nucleic acids. CRISPR clusters are transcribed and processed into CRISPR RNA (crRNA).</text>
</comment>
<sequence length="252" mass="28055">MHLYVALTSQEKLELPIHYNHLLQAAVYKAIEPALAVFLHDKGYEGGGRRFKLFAFSRLNGRFDIIKEKNTLRFTRNIGLTVSSPAVDFCQSIANGLLTGGQLRLGVYRLEVKAVSVQQYTVPGRRVVLKTISPVVAYSTFTRPDGRKYTCYFQPGDPDCDQLIENNLRKKYLAFYNQEAPPGPVRVKPMGQLKLNIVNYKGTIIKGYSGRIELTGPQELLQMAVDAGMGNKNSQGFGCVEVVGGGRGEKHR</sequence>
<evidence type="ECO:0000313" key="9">
    <source>
        <dbReference type="Proteomes" id="UP000009315"/>
    </source>
</evidence>
<proteinExistence type="inferred from homology"/>
<dbReference type="AlphaFoldDB" id="K8EGG3"/>
<dbReference type="InterPro" id="IPR049435">
    <property type="entry name" value="Cas_Cas6_C"/>
</dbReference>
<evidence type="ECO:0000256" key="4">
    <source>
        <dbReference type="PIRNR" id="PIRNR005054"/>
    </source>
</evidence>
<feature type="site" description="Transition state stabilizer" evidence="5">
    <location>
        <position position="52"/>
    </location>
</feature>
<evidence type="ECO:0000259" key="7">
    <source>
        <dbReference type="Pfam" id="PF01881"/>
    </source>
</evidence>
<dbReference type="GO" id="GO:0003723">
    <property type="term" value="F:RNA binding"/>
    <property type="evidence" value="ECO:0007669"/>
    <property type="project" value="UniProtKB-KW"/>
</dbReference>
<dbReference type="Proteomes" id="UP000009315">
    <property type="component" value="Unassembled WGS sequence"/>
</dbReference>
<dbReference type="OrthoDB" id="9797488at2"/>
<dbReference type="Gene3D" id="3.30.70.1890">
    <property type="match status" value="1"/>
</dbReference>
<reference evidence="8 9" key="1">
    <citation type="journal article" date="2013" name="Genome Announc.">
        <title>Genome Sequence of the Sulfate-Reducing Bacterium Desulfotomaculum hydrothermale Lam5(T).</title>
        <authorList>
            <person name="Amin O."/>
            <person name="Fardeau M.L."/>
            <person name="Valette O."/>
            <person name="Hirschler-Rea A."/>
            <person name="Barbe V."/>
            <person name="Medigue C."/>
            <person name="Vacherie B."/>
            <person name="Ollivier B."/>
            <person name="Bertin P.N."/>
            <person name="Dolla A."/>
        </authorList>
    </citation>
    <scope>NUCLEOTIDE SEQUENCE [LARGE SCALE GENOMIC DNA]</scope>
    <source>
        <strain evidence="9">Lam5 / DSM 18033</strain>
    </source>
</reference>
<feature type="active site" description="Proton donor" evidence="6">
    <location>
        <position position="40"/>
    </location>
</feature>
<dbReference type="EMBL" id="CAOS01000006">
    <property type="protein sequence ID" value="CCO07756.1"/>
    <property type="molecule type" value="Genomic_DNA"/>
</dbReference>
<dbReference type="Gene3D" id="3.30.70.1900">
    <property type="match status" value="1"/>
</dbReference>
<dbReference type="GO" id="GO:0016788">
    <property type="term" value="F:hydrolase activity, acting on ester bonds"/>
    <property type="evidence" value="ECO:0007669"/>
    <property type="project" value="InterPro"/>
</dbReference>
<keyword evidence="2" id="KW-0694">RNA-binding</keyword>
<accession>K8EGG3</accession>
<dbReference type="RefSeq" id="WP_008410788.1">
    <property type="nucleotide sequence ID" value="NZ_CAOS01000006.1"/>
</dbReference>
<evidence type="ECO:0000256" key="1">
    <source>
        <dbReference type="ARBA" id="ARBA00005937"/>
    </source>
</evidence>
<dbReference type="GO" id="GO:0051607">
    <property type="term" value="P:defense response to virus"/>
    <property type="evidence" value="ECO:0007669"/>
    <property type="project" value="UniProtKB-KW"/>
</dbReference>
<comment type="similarity">
    <text evidence="1 4">Belongs to the CRISPR-associated protein Cas6/Cse3/CasE family.</text>
</comment>
<keyword evidence="3" id="KW-0051">Antiviral defense</keyword>
<dbReference type="eggNOG" id="COG1583">
    <property type="taxonomic scope" value="Bacteria"/>
</dbReference>
<evidence type="ECO:0000256" key="6">
    <source>
        <dbReference type="PIRSR" id="PIRSR005054-50"/>
    </source>
</evidence>
<protein>
    <recommendedName>
        <fullName evidence="4">CRISPR-associated endoribonuclease</fullName>
    </recommendedName>
</protein>
<dbReference type="CDD" id="cd21140">
    <property type="entry name" value="Cas6_I-like"/>
    <property type="match status" value="1"/>
</dbReference>
<dbReference type="NCBIfam" id="TIGR01877">
    <property type="entry name" value="cas_cas6"/>
    <property type="match status" value="1"/>
</dbReference>
<dbReference type="Pfam" id="PF01881">
    <property type="entry name" value="Cas_Cas6_C"/>
    <property type="match status" value="1"/>
</dbReference>
<evidence type="ECO:0000256" key="5">
    <source>
        <dbReference type="PIRSR" id="PIRSR005054-1"/>
    </source>
</evidence>
<dbReference type="Pfam" id="PF21350">
    <property type="entry name" value="Cas6_I-A"/>
    <property type="match status" value="1"/>
</dbReference>
<gene>
    <name evidence="8" type="ORF">DESHY_140010</name>
</gene>
<name>K8EGG3_9FIRM</name>
<dbReference type="InterPro" id="IPR010156">
    <property type="entry name" value="CRISPR-assoc_prot_Cas6"/>
</dbReference>
<dbReference type="PANTHER" id="PTHR36984">
    <property type="entry name" value="CRISPR-ASSOCIATED ENDORIBONUCLEASE CAS6 1"/>
    <property type="match status" value="1"/>
</dbReference>
<organism evidence="8 9">
    <name type="scientific">Desulforamulus hydrothermalis Lam5 = DSM 18033</name>
    <dbReference type="NCBI Taxonomy" id="1121428"/>
    <lineage>
        <taxon>Bacteria</taxon>
        <taxon>Bacillati</taxon>
        <taxon>Bacillota</taxon>
        <taxon>Clostridia</taxon>
        <taxon>Eubacteriales</taxon>
        <taxon>Peptococcaceae</taxon>
        <taxon>Desulforamulus</taxon>
    </lineage>
</organism>
<dbReference type="InterPro" id="IPR045747">
    <property type="entry name" value="CRISPR-assoc_prot_Cas6_N_sf"/>
</dbReference>
<dbReference type="PANTHER" id="PTHR36984:SF1">
    <property type="entry name" value="CRISPR-ASSOCIATED ENDORIBONUCLEASE CAS6 1"/>
    <property type="match status" value="1"/>
</dbReference>
<keyword evidence="9" id="KW-1185">Reference proteome</keyword>
<feature type="active site" description="Proton acceptor" evidence="6">
    <location>
        <position position="28"/>
    </location>
</feature>
<feature type="domain" description="CRISPR associated protein Cas6 C-terminal" evidence="7">
    <location>
        <begin position="125"/>
        <end position="242"/>
    </location>
</feature>
<evidence type="ECO:0000256" key="3">
    <source>
        <dbReference type="ARBA" id="ARBA00023118"/>
    </source>
</evidence>
<comment type="caution">
    <text evidence="8">The sequence shown here is derived from an EMBL/GenBank/DDBJ whole genome shotgun (WGS) entry which is preliminary data.</text>
</comment>